<dbReference type="AlphaFoldDB" id="A0A4Y2M154"/>
<gene>
    <name evidence="1" type="ORF">AVEN_137821_1</name>
</gene>
<dbReference type="EMBL" id="BGPR01006576">
    <property type="protein sequence ID" value="GBN20163.1"/>
    <property type="molecule type" value="Genomic_DNA"/>
</dbReference>
<dbReference type="Proteomes" id="UP000499080">
    <property type="component" value="Unassembled WGS sequence"/>
</dbReference>
<dbReference type="InterPro" id="IPR029044">
    <property type="entry name" value="Nucleotide-diphossugar_trans"/>
</dbReference>
<feature type="non-terminal residue" evidence="1">
    <location>
        <position position="130"/>
    </location>
</feature>
<sequence length="130" mass="14458">MVRRNRKRLFKLVLTICAAVFCGGLLLKAAVTSLELQTSVMVAVEHDRSEILQTRLSGFSGLVPKEPLKKSWYEATSVVIPHGPGEKGSAFYLPPGLEKTKEELYKENGFNALVSDFISLNRTLPDIRHS</sequence>
<proteinExistence type="predicted"/>
<evidence type="ECO:0000313" key="2">
    <source>
        <dbReference type="Proteomes" id="UP000499080"/>
    </source>
</evidence>
<accession>A0A4Y2M154</accession>
<reference evidence="1 2" key="1">
    <citation type="journal article" date="2019" name="Sci. Rep.">
        <title>Orb-weaving spider Araneus ventricosus genome elucidates the spidroin gene catalogue.</title>
        <authorList>
            <person name="Kono N."/>
            <person name="Nakamura H."/>
            <person name="Ohtoshi R."/>
            <person name="Moran D.A.P."/>
            <person name="Shinohara A."/>
            <person name="Yoshida Y."/>
            <person name="Fujiwara M."/>
            <person name="Mori M."/>
            <person name="Tomita M."/>
            <person name="Arakawa K."/>
        </authorList>
    </citation>
    <scope>NUCLEOTIDE SEQUENCE [LARGE SCALE GENOMIC DNA]</scope>
</reference>
<evidence type="ECO:0000313" key="1">
    <source>
        <dbReference type="EMBL" id="GBN20163.1"/>
    </source>
</evidence>
<dbReference type="Gene3D" id="3.90.550.10">
    <property type="entry name" value="Spore Coat Polysaccharide Biosynthesis Protein SpsA, Chain A"/>
    <property type="match status" value="1"/>
</dbReference>
<comment type="caution">
    <text evidence="1">The sequence shown here is derived from an EMBL/GenBank/DDBJ whole genome shotgun (WGS) entry which is preliminary data.</text>
</comment>
<organism evidence="1 2">
    <name type="scientific">Araneus ventricosus</name>
    <name type="common">Orbweaver spider</name>
    <name type="synonym">Epeira ventricosa</name>
    <dbReference type="NCBI Taxonomy" id="182803"/>
    <lineage>
        <taxon>Eukaryota</taxon>
        <taxon>Metazoa</taxon>
        <taxon>Ecdysozoa</taxon>
        <taxon>Arthropoda</taxon>
        <taxon>Chelicerata</taxon>
        <taxon>Arachnida</taxon>
        <taxon>Araneae</taxon>
        <taxon>Araneomorphae</taxon>
        <taxon>Entelegynae</taxon>
        <taxon>Araneoidea</taxon>
        <taxon>Araneidae</taxon>
        <taxon>Araneus</taxon>
    </lineage>
</organism>
<name>A0A4Y2M154_ARAVE</name>
<protein>
    <submittedName>
        <fullName evidence="1">Uncharacterized protein</fullName>
    </submittedName>
</protein>
<dbReference type="OrthoDB" id="5988548at2759"/>
<keyword evidence="2" id="KW-1185">Reference proteome</keyword>